<dbReference type="EMBL" id="JAPTMU010000017">
    <property type="protein sequence ID" value="KAJ4929246.1"/>
    <property type="molecule type" value="Genomic_DNA"/>
</dbReference>
<name>A0AAD6FC08_9TELE</name>
<feature type="compositionally biased region" description="Polar residues" evidence="1">
    <location>
        <begin position="102"/>
        <end position="113"/>
    </location>
</feature>
<sequence length="113" mass="12852">MWRTGKQKEMRREKNEWAREGKKGPLITSLGLSLCPSSLYYLSSPLFRIKDTFIPPQQCLMMVTHGTSERNNISVGSIKACRSRSHRTRARHLEAPPVQEAKLSSATHITELT</sequence>
<dbReference type="AlphaFoldDB" id="A0AAD6FC08"/>
<evidence type="ECO:0000313" key="3">
    <source>
        <dbReference type="Proteomes" id="UP001219934"/>
    </source>
</evidence>
<accession>A0AAD6FC08</accession>
<reference evidence="2" key="1">
    <citation type="submission" date="2022-11" db="EMBL/GenBank/DDBJ databases">
        <title>Chromosome-level genome of Pogonophryne albipinna.</title>
        <authorList>
            <person name="Jo E."/>
        </authorList>
    </citation>
    <scope>NUCLEOTIDE SEQUENCE</scope>
    <source>
        <strain evidence="2">SGF0006</strain>
        <tissue evidence="2">Muscle</tissue>
    </source>
</reference>
<proteinExistence type="predicted"/>
<comment type="caution">
    <text evidence="2">The sequence shown here is derived from an EMBL/GenBank/DDBJ whole genome shotgun (WGS) entry which is preliminary data.</text>
</comment>
<gene>
    <name evidence="2" type="ORF">JOQ06_004857</name>
</gene>
<evidence type="ECO:0000313" key="2">
    <source>
        <dbReference type="EMBL" id="KAJ4929246.1"/>
    </source>
</evidence>
<dbReference type="Proteomes" id="UP001219934">
    <property type="component" value="Unassembled WGS sequence"/>
</dbReference>
<protein>
    <submittedName>
        <fullName evidence="2">Uncharacterized protein</fullName>
    </submittedName>
</protein>
<organism evidence="2 3">
    <name type="scientific">Pogonophryne albipinna</name>
    <dbReference type="NCBI Taxonomy" id="1090488"/>
    <lineage>
        <taxon>Eukaryota</taxon>
        <taxon>Metazoa</taxon>
        <taxon>Chordata</taxon>
        <taxon>Craniata</taxon>
        <taxon>Vertebrata</taxon>
        <taxon>Euteleostomi</taxon>
        <taxon>Actinopterygii</taxon>
        <taxon>Neopterygii</taxon>
        <taxon>Teleostei</taxon>
        <taxon>Neoteleostei</taxon>
        <taxon>Acanthomorphata</taxon>
        <taxon>Eupercaria</taxon>
        <taxon>Perciformes</taxon>
        <taxon>Notothenioidei</taxon>
        <taxon>Pogonophryne</taxon>
    </lineage>
</organism>
<evidence type="ECO:0000256" key="1">
    <source>
        <dbReference type="SAM" id="MobiDB-lite"/>
    </source>
</evidence>
<feature type="region of interest" description="Disordered" evidence="1">
    <location>
        <begin position="1"/>
        <end position="20"/>
    </location>
</feature>
<feature type="region of interest" description="Disordered" evidence="1">
    <location>
        <begin position="88"/>
        <end position="113"/>
    </location>
</feature>
<keyword evidence="3" id="KW-1185">Reference proteome</keyword>